<keyword evidence="2 5" id="KW-0812">Transmembrane</keyword>
<evidence type="ECO:0000256" key="2">
    <source>
        <dbReference type="ARBA" id="ARBA00022692"/>
    </source>
</evidence>
<dbReference type="GO" id="GO:0005886">
    <property type="term" value="C:plasma membrane"/>
    <property type="evidence" value="ECO:0007669"/>
    <property type="project" value="TreeGrafter"/>
</dbReference>
<sequence length="464" mass="51030">MSFDKSRTNSNESSLEVQSINEVEKPANWSNLRKWSIIVTATLITFMVSFASSVYSAVTSSIASEFNVSPQVSILGIVLYVAAFALGPMIWGPASELYGRTRPLFLGYFLFLVWQIPFSVATNIETVLIARFFAALFGSSTLAIVGGMMVDFLSPIERGISTGVYSVGVFCGPVLGPVFGTLINDSLGWRWTGWLTLIVGAFLGAICLLCTRESSPHVLRRRHARKFGLPCDEQQAGVRMFMEKYLTKPVRMLCFEPILMIFTAYMSLVYSILYLTLTMYPYAFSVTRNLDARTASLPFLFLLAGIIIACVIITIHSVHVGKAQAAGRPFCPEDRLGPVVFGSLLLTAGLLWFAYTSDESRFHWILQASSGVLTGCGIILVFMLSNLYLIEVYLASANSALAMNIFVRSGIAAAFPILSRPMFNHLGVTGAVSMLGYICLGLAMFPPLMILFGHRIRAWSKFAQ</sequence>
<dbReference type="GeneID" id="54362014"/>
<dbReference type="Proteomes" id="UP000504637">
    <property type="component" value="Unplaced"/>
</dbReference>
<gene>
    <name evidence="8" type="ORF">K489DRAFT_377686</name>
</gene>
<proteinExistence type="predicted"/>
<evidence type="ECO:0000256" key="3">
    <source>
        <dbReference type="ARBA" id="ARBA00022989"/>
    </source>
</evidence>
<dbReference type="RefSeq" id="XP_033462176.1">
    <property type="nucleotide sequence ID" value="XM_033604214.1"/>
</dbReference>
<keyword evidence="3 5" id="KW-1133">Transmembrane helix</keyword>
<evidence type="ECO:0000256" key="5">
    <source>
        <dbReference type="SAM" id="Phobius"/>
    </source>
</evidence>
<dbReference type="InterPro" id="IPR020846">
    <property type="entry name" value="MFS_dom"/>
</dbReference>
<dbReference type="OrthoDB" id="446368at2759"/>
<dbReference type="Pfam" id="PF07690">
    <property type="entry name" value="MFS_1"/>
    <property type="match status" value="1"/>
</dbReference>
<evidence type="ECO:0000256" key="4">
    <source>
        <dbReference type="ARBA" id="ARBA00023136"/>
    </source>
</evidence>
<name>A0A6J3MAV0_9PEZI</name>
<feature type="transmembrane region" description="Helical" evidence="5">
    <location>
        <begin position="336"/>
        <end position="355"/>
    </location>
</feature>
<dbReference type="InterPro" id="IPR011701">
    <property type="entry name" value="MFS"/>
</dbReference>
<feature type="transmembrane region" description="Helical" evidence="5">
    <location>
        <begin position="35"/>
        <end position="58"/>
    </location>
</feature>
<dbReference type="PANTHER" id="PTHR23502:SF47">
    <property type="entry name" value="MAJOR FACILITATOR SUPERFAMILY (MFS) PROFILE DOMAIN-CONTAINING PROTEIN-RELATED"/>
    <property type="match status" value="1"/>
</dbReference>
<feature type="transmembrane region" description="Helical" evidence="5">
    <location>
        <begin position="189"/>
        <end position="211"/>
    </location>
</feature>
<keyword evidence="4 5" id="KW-0472">Membrane</keyword>
<evidence type="ECO:0000259" key="6">
    <source>
        <dbReference type="PROSITE" id="PS50850"/>
    </source>
</evidence>
<feature type="transmembrane region" description="Helical" evidence="5">
    <location>
        <begin position="258"/>
        <end position="283"/>
    </location>
</feature>
<feature type="transmembrane region" description="Helical" evidence="5">
    <location>
        <begin position="401"/>
        <end position="419"/>
    </location>
</feature>
<evidence type="ECO:0000256" key="1">
    <source>
        <dbReference type="ARBA" id="ARBA00004141"/>
    </source>
</evidence>
<dbReference type="AlphaFoldDB" id="A0A6J3MAV0"/>
<feature type="transmembrane region" description="Helical" evidence="5">
    <location>
        <begin position="128"/>
        <end position="150"/>
    </location>
</feature>
<dbReference type="SUPFAM" id="SSF103473">
    <property type="entry name" value="MFS general substrate transporter"/>
    <property type="match status" value="1"/>
</dbReference>
<reference evidence="8" key="3">
    <citation type="submission" date="2025-08" db="UniProtKB">
        <authorList>
            <consortium name="RefSeq"/>
        </authorList>
    </citation>
    <scope>IDENTIFICATION</scope>
    <source>
        <strain evidence="8">CBS 342.82</strain>
    </source>
</reference>
<feature type="transmembrane region" description="Helical" evidence="5">
    <location>
        <begin position="367"/>
        <end position="389"/>
    </location>
</feature>
<reference evidence="8" key="1">
    <citation type="submission" date="2020-01" db="EMBL/GenBank/DDBJ databases">
        <authorList>
            <consortium name="DOE Joint Genome Institute"/>
            <person name="Haridas S."/>
            <person name="Albert R."/>
            <person name="Binder M."/>
            <person name="Bloem J."/>
            <person name="Labutti K."/>
            <person name="Salamov A."/>
            <person name="Andreopoulos B."/>
            <person name="Baker S.E."/>
            <person name="Barry K."/>
            <person name="Bills G."/>
            <person name="Bluhm B.H."/>
            <person name="Cannon C."/>
            <person name="Castanera R."/>
            <person name="Culley D.E."/>
            <person name="Daum C."/>
            <person name="Ezra D."/>
            <person name="Gonzalez J.B."/>
            <person name="Henrissat B."/>
            <person name="Kuo A."/>
            <person name="Liang C."/>
            <person name="Lipzen A."/>
            <person name="Lutzoni F."/>
            <person name="Magnuson J."/>
            <person name="Mondo S."/>
            <person name="Nolan M."/>
            <person name="Ohm R."/>
            <person name="Pangilinan J."/>
            <person name="Park H.-J."/>
            <person name="Ramirez L."/>
            <person name="Alfaro M."/>
            <person name="Sun H."/>
            <person name="Tritt A."/>
            <person name="Yoshinaga Y."/>
            <person name="Zwiers L.-H."/>
            <person name="Turgeon B.G."/>
            <person name="Goodwin S.B."/>
            <person name="Spatafora J.W."/>
            <person name="Crous P.W."/>
            <person name="Grigoriev I.V."/>
        </authorList>
    </citation>
    <scope>NUCLEOTIDE SEQUENCE</scope>
    <source>
        <strain evidence="8">CBS 342.82</strain>
    </source>
</reference>
<dbReference type="PANTHER" id="PTHR23502">
    <property type="entry name" value="MAJOR FACILITATOR SUPERFAMILY"/>
    <property type="match status" value="1"/>
</dbReference>
<feature type="transmembrane region" description="Helical" evidence="5">
    <location>
        <begin position="70"/>
        <end position="91"/>
    </location>
</feature>
<feature type="domain" description="Major facilitator superfamily (MFS) profile" evidence="6">
    <location>
        <begin position="37"/>
        <end position="464"/>
    </location>
</feature>
<accession>A0A6J3MAV0</accession>
<evidence type="ECO:0000313" key="7">
    <source>
        <dbReference type="Proteomes" id="UP000504637"/>
    </source>
</evidence>
<feature type="transmembrane region" description="Helical" evidence="5">
    <location>
        <begin position="295"/>
        <end position="315"/>
    </location>
</feature>
<organism evidence="8">
    <name type="scientific">Dissoconium aciculare CBS 342.82</name>
    <dbReference type="NCBI Taxonomy" id="1314786"/>
    <lineage>
        <taxon>Eukaryota</taxon>
        <taxon>Fungi</taxon>
        <taxon>Dikarya</taxon>
        <taxon>Ascomycota</taxon>
        <taxon>Pezizomycotina</taxon>
        <taxon>Dothideomycetes</taxon>
        <taxon>Dothideomycetidae</taxon>
        <taxon>Mycosphaerellales</taxon>
        <taxon>Dissoconiaceae</taxon>
        <taxon>Dissoconium</taxon>
    </lineage>
</organism>
<feature type="transmembrane region" description="Helical" evidence="5">
    <location>
        <begin position="431"/>
        <end position="452"/>
    </location>
</feature>
<dbReference type="Gene3D" id="1.20.1250.20">
    <property type="entry name" value="MFS general substrate transporter like domains"/>
    <property type="match status" value="1"/>
</dbReference>
<feature type="transmembrane region" description="Helical" evidence="5">
    <location>
        <begin position="162"/>
        <end position="183"/>
    </location>
</feature>
<keyword evidence="7" id="KW-1185">Reference proteome</keyword>
<reference evidence="8" key="2">
    <citation type="submission" date="2020-04" db="EMBL/GenBank/DDBJ databases">
        <authorList>
            <consortium name="NCBI Genome Project"/>
        </authorList>
    </citation>
    <scope>NUCLEOTIDE SEQUENCE</scope>
    <source>
        <strain evidence="8">CBS 342.82</strain>
    </source>
</reference>
<comment type="subcellular location">
    <subcellularLocation>
        <location evidence="1">Membrane</location>
        <topology evidence="1">Multi-pass membrane protein</topology>
    </subcellularLocation>
</comment>
<evidence type="ECO:0000313" key="8">
    <source>
        <dbReference type="RefSeq" id="XP_033462176.1"/>
    </source>
</evidence>
<feature type="transmembrane region" description="Helical" evidence="5">
    <location>
        <begin position="103"/>
        <end position="122"/>
    </location>
</feature>
<dbReference type="GO" id="GO:0022857">
    <property type="term" value="F:transmembrane transporter activity"/>
    <property type="evidence" value="ECO:0007669"/>
    <property type="project" value="InterPro"/>
</dbReference>
<protein>
    <submittedName>
        <fullName evidence="8">MFS general substrate transporter</fullName>
    </submittedName>
</protein>
<dbReference type="PROSITE" id="PS50850">
    <property type="entry name" value="MFS"/>
    <property type="match status" value="1"/>
</dbReference>
<dbReference type="InterPro" id="IPR036259">
    <property type="entry name" value="MFS_trans_sf"/>
</dbReference>